<dbReference type="Pfam" id="PF12900">
    <property type="entry name" value="Pyridox_ox_2"/>
    <property type="match status" value="1"/>
</dbReference>
<dbReference type="EMBL" id="SLWK01000001">
    <property type="protein sequence ID" value="TCO10893.1"/>
    <property type="molecule type" value="Genomic_DNA"/>
</dbReference>
<reference evidence="1 2" key="1">
    <citation type="submission" date="2019-03" db="EMBL/GenBank/DDBJ databases">
        <title>Genomic Encyclopedia of Type Strains, Phase IV (KMG-IV): sequencing the most valuable type-strain genomes for metagenomic binning, comparative biology and taxonomic classification.</title>
        <authorList>
            <person name="Goeker M."/>
        </authorList>
    </citation>
    <scope>NUCLEOTIDE SEQUENCE [LARGE SCALE GENOMIC DNA]</scope>
    <source>
        <strain evidence="1 2">DSM 24179</strain>
    </source>
</reference>
<accession>A0A4R2GNN2</accession>
<dbReference type="PANTHER" id="PTHR34071">
    <property type="entry name" value="5-NITROIMIDAZOLE ANTIBIOTICS RESISTANCE PROTEIN, NIMA-FAMILY-RELATED PROTEIN-RELATED"/>
    <property type="match status" value="1"/>
</dbReference>
<keyword evidence="2" id="KW-1185">Reference proteome</keyword>
<sequence length="162" mass="18493">MKTVVHEDQATIEAIIRKCDICFIGVVTPDNLPYVLPMNFGYDNGIIYLHSAPTGRVIDCLDKSPNICITFSADHELAFQHPKVACSYRMKSKSVVAFGKVRFVEDMDKKRRALDIIMEQYSDKHFEYSDPAVRNVKIWEVPVEQISCKEFGAPHQKPDITK</sequence>
<dbReference type="InterPro" id="IPR012349">
    <property type="entry name" value="Split_barrel_FMN-bd"/>
</dbReference>
<organism evidence="1 2">
    <name type="scientific">Natronoflexus pectinivorans</name>
    <dbReference type="NCBI Taxonomy" id="682526"/>
    <lineage>
        <taxon>Bacteria</taxon>
        <taxon>Pseudomonadati</taxon>
        <taxon>Bacteroidota</taxon>
        <taxon>Bacteroidia</taxon>
        <taxon>Marinilabiliales</taxon>
        <taxon>Marinilabiliaceae</taxon>
        <taxon>Natronoflexus</taxon>
    </lineage>
</organism>
<comment type="caution">
    <text evidence="1">The sequence shown here is derived from an EMBL/GenBank/DDBJ whole genome shotgun (WGS) entry which is preliminary data.</text>
</comment>
<evidence type="ECO:0000313" key="2">
    <source>
        <dbReference type="Proteomes" id="UP000295221"/>
    </source>
</evidence>
<dbReference type="SUPFAM" id="SSF50475">
    <property type="entry name" value="FMN-binding split barrel"/>
    <property type="match status" value="1"/>
</dbReference>
<evidence type="ECO:0008006" key="3">
    <source>
        <dbReference type="Google" id="ProtNLM"/>
    </source>
</evidence>
<dbReference type="RefSeq" id="WP_132431759.1">
    <property type="nucleotide sequence ID" value="NZ_SLWK01000001.1"/>
</dbReference>
<dbReference type="AlphaFoldDB" id="A0A4R2GNN2"/>
<protein>
    <recommendedName>
        <fullName evidence="3">Nitroimidazol reductase NimA-like FMN-containing flavoprotein (Pyridoxamine 5'-phosphate oxidase superfamily)</fullName>
    </recommendedName>
</protein>
<dbReference type="Proteomes" id="UP000295221">
    <property type="component" value="Unassembled WGS sequence"/>
</dbReference>
<dbReference type="OrthoDB" id="9794935at2"/>
<dbReference type="InterPro" id="IPR024747">
    <property type="entry name" value="Pyridox_Oxase-rel"/>
</dbReference>
<gene>
    <name evidence="1" type="ORF">EV194_101527</name>
</gene>
<evidence type="ECO:0000313" key="1">
    <source>
        <dbReference type="EMBL" id="TCO10893.1"/>
    </source>
</evidence>
<proteinExistence type="predicted"/>
<name>A0A4R2GNN2_9BACT</name>
<dbReference type="PANTHER" id="PTHR34071:SF2">
    <property type="entry name" value="FLAVIN-NUCLEOTIDE-BINDING PROTEIN"/>
    <property type="match status" value="1"/>
</dbReference>
<dbReference type="Gene3D" id="2.30.110.10">
    <property type="entry name" value="Electron Transport, Fmn-binding Protein, Chain A"/>
    <property type="match status" value="1"/>
</dbReference>